<name>A0A2H9T603_9ZZZZ</name>
<gene>
    <name evidence="1" type="ORF">CI610_02421</name>
</gene>
<reference evidence="1" key="1">
    <citation type="journal article" date="2017" name="Appl. Environ. Microbiol.">
        <title>Molecular characterization of an Endozoicomonas-like organism causing infection in king scallop Pecten maximus L.</title>
        <authorList>
            <person name="Cano I."/>
            <person name="van Aerle R."/>
            <person name="Ross S."/>
            <person name="Verner-Jeffreys D.W."/>
            <person name="Paley R.K."/>
            <person name="Rimmer G."/>
            <person name="Ryder D."/>
            <person name="Hooper P."/>
            <person name="Stone D."/>
            <person name="Feist S.W."/>
        </authorList>
    </citation>
    <scope>NUCLEOTIDE SEQUENCE</scope>
</reference>
<organism evidence="1">
    <name type="scientific">invertebrate metagenome</name>
    <dbReference type="NCBI Taxonomy" id="1711999"/>
    <lineage>
        <taxon>unclassified sequences</taxon>
        <taxon>metagenomes</taxon>
        <taxon>organismal metagenomes</taxon>
    </lineage>
</organism>
<dbReference type="EMBL" id="NSIT01000148">
    <property type="protein sequence ID" value="PJE78632.1"/>
    <property type="molecule type" value="Genomic_DNA"/>
</dbReference>
<comment type="caution">
    <text evidence="1">The sequence shown here is derived from an EMBL/GenBank/DDBJ whole genome shotgun (WGS) entry which is preliminary data.</text>
</comment>
<protein>
    <submittedName>
        <fullName evidence="1">Uncharacterized protein</fullName>
    </submittedName>
</protein>
<dbReference type="AlphaFoldDB" id="A0A2H9T603"/>
<proteinExistence type="predicted"/>
<sequence>MYTIIRFIIASLLVVCGSTFASDFLYELEVIFQNDGHKEHLILFPHPDGVYRWIAYDKEGQYLGDPFAVSPISEIGVVTVTINDKGFQKNATVISYTHHNVQPVECVQWKTYSKQLKKNTK</sequence>
<accession>A0A2H9T603</accession>
<evidence type="ECO:0000313" key="1">
    <source>
        <dbReference type="EMBL" id="PJE78632.1"/>
    </source>
</evidence>